<feature type="transmembrane region" description="Helical" evidence="2">
    <location>
        <begin position="24"/>
        <end position="45"/>
    </location>
</feature>
<keyword evidence="2" id="KW-0812">Transmembrane</keyword>
<dbReference type="InterPro" id="IPR043504">
    <property type="entry name" value="Peptidase_S1_PA_chymotrypsin"/>
</dbReference>
<dbReference type="Pfam" id="PF13365">
    <property type="entry name" value="Trypsin_2"/>
    <property type="match status" value="1"/>
</dbReference>
<keyword evidence="2" id="KW-0472">Membrane</keyword>
<dbReference type="PANTHER" id="PTHR24253:SF183">
    <property type="entry name" value="PEPTIDASE S1 DOMAIN-CONTAINING PROTEIN"/>
    <property type="match status" value="1"/>
</dbReference>
<dbReference type="Pfam" id="PF00089">
    <property type="entry name" value="Trypsin"/>
    <property type="match status" value="1"/>
</dbReference>
<dbReference type="SUPFAM" id="SSF50494">
    <property type="entry name" value="Trypsin-like serine proteases"/>
    <property type="match status" value="2"/>
</dbReference>
<dbReference type="SMART" id="SM00020">
    <property type="entry name" value="Tryp_SPc"/>
    <property type="match status" value="1"/>
</dbReference>
<dbReference type="PROSITE" id="PS00134">
    <property type="entry name" value="TRYPSIN_HIS"/>
    <property type="match status" value="1"/>
</dbReference>
<dbReference type="PRINTS" id="PR00722">
    <property type="entry name" value="CHYMOTRYPSIN"/>
</dbReference>
<dbReference type="Gene3D" id="2.40.10.10">
    <property type="entry name" value="Trypsin-like serine proteases"/>
    <property type="match status" value="3"/>
</dbReference>
<protein>
    <recommendedName>
        <fullName evidence="3">Peptidase S1 domain-containing protein</fullName>
    </recommendedName>
</protein>
<dbReference type="PANTHER" id="PTHR24253">
    <property type="entry name" value="TRANSMEMBRANE PROTEASE SERINE"/>
    <property type="match status" value="1"/>
</dbReference>
<dbReference type="InterPro" id="IPR001254">
    <property type="entry name" value="Trypsin_dom"/>
</dbReference>
<dbReference type="CDD" id="cd00190">
    <property type="entry name" value="Tryp_SPc"/>
    <property type="match status" value="1"/>
</dbReference>
<evidence type="ECO:0000313" key="5">
    <source>
        <dbReference type="Proteomes" id="UP001500711"/>
    </source>
</evidence>
<evidence type="ECO:0000256" key="2">
    <source>
        <dbReference type="SAM" id="Phobius"/>
    </source>
</evidence>
<feature type="domain" description="Peptidase S1" evidence="3">
    <location>
        <begin position="45"/>
        <end position="271"/>
    </location>
</feature>
<proteinExistence type="predicted"/>
<dbReference type="Proteomes" id="UP001500711">
    <property type="component" value="Unassembled WGS sequence"/>
</dbReference>
<reference evidence="5" key="1">
    <citation type="journal article" date="2019" name="Int. J. Syst. Evol. Microbiol.">
        <title>The Global Catalogue of Microorganisms (GCM) 10K type strain sequencing project: providing services to taxonomists for standard genome sequencing and annotation.</title>
        <authorList>
            <consortium name="The Broad Institute Genomics Platform"/>
            <consortium name="The Broad Institute Genome Sequencing Center for Infectious Disease"/>
            <person name="Wu L."/>
            <person name="Ma J."/>
        </authorList>
    </citation>
    <scope>NUCLEOTIDE SEQUENCE [LARGE SCALE GENOMIC DNA]</scope>
    <source>
        <strain evidence="5">JCM 17494</strain>
    </source>
</reference>
<dbReference type="InterPro" id="IPR018114">
    <property type="entry name" value="TRYPSIN_HIS"/>
</dbReference>
<name>A0ABP7B8P4_9PSEU</name>
<accession>A0ABP7B8P4</accession>
<comment type="caution">
    <text evidence="4">The sequence shown here is derived from an EMBL/GenBank/DDBJ whole genome shotgun (WGS) entry which is preliminary data.</text>
</comment>
<dbReference type="PROSITE" id="PS50240">
    <property type="entry name" value="TRYPSIN_DOM"/>
    <property type="match status" value="1"/>
</dbReference>
<keyword evidence="1" id="KW-1015">Disulfide bond</keyword>
<evidence type="ECO:0000259" key="3">
    <source>
        <dbReference type="PROSITE" id="PS50240"/>
    </source>
</evidence>
<gene>
    <name evidence="4" type="ORF">GCM10022267_42210</name>
</gene>
<organism evidence="4 5">
    <name type="scientific">Lentzea roselyniae</name>
    <dbReference type="NCBI Taxonomy" id="531940"/>
    <lineage>
        <taxon>Bacteria</taxon>
        <taxon>Bacillati</taxon>
        <taxon>Actinomycetota</taxon>
        <taxon>Actinomycetes</taxon>
        <taxon>Pseudonocardiales</taxon>
        <taxon>Pseudonocardiaceae</taxon>
        <taxon>Lentzea</taxon>
    </lineage>
</organism>
<dbReference type="InterPro" id="IPR001314">
    <property type="entry name" value="Peptidase_S1A"/>
</dbReference>
<dbReference type="InterPro" id="IPR009003">
    <property type="entry name" value="Peptidase_S1_PA"/>
</dbReference>
<keyword evidence="2" id="KW-1133">Transmembrane helix</keyword>
<sequence>MRSCCPAITQRAHGTETLCGMRRVLLMMSIAAIAMITTVTPASAIRGGVEATAPYPFSGSLQRPDSPREDGHTCGVTLVAPSWAVTAGHCTRNNPSLAQVGRPKDWTVRLGTTDAGSGGEVIEVERFITYAQYPVQDGDIGLLKLKRPAKTAPVTLPSARPAEGTPTRILGWGMTCDRRAPECYPKKLREADTVIQPAQACDGMHVDRELCIGALDGSVAATNMDSGGPALVRDGDRWVIAGLVSGSGGDDRPVMYTDVHHFKGWIDDVVTGRVNPPDTPVPNLEGAASLAGFCSASVVRTDHTRLGDPALLLTNGHCVPERPAPGQTLKDVAIEIPVTIGDRQGYIQAKAKTTTLVRATMSGTDTALYRLDRTYAQLYAKGVKIFRLADRSARPGEKVDIISSGNGNRFKCTIEAVVPHLREEGYTQDNAYRYDPACKPLHGGSGSPLVLRDGVTVVGVHSTGNDNGEQCTADNPCEVAADGTVTVRQGARYGQQVKHLVACARTQKPGRPQPREEAPRGCA</sequence>
<evidence type="ECO:0000256" key="1">
    <source>
        <dbReference type="ARBA" id="ARBA00023157"/>
    </source>
</evidence>
<evidence type="ECO:0000313" key="4">
    <source>
        <dbReference type="EMBL" id="GAA3651518.1"/>
    </source>
</evidence>
<keyword evidence="5" id="KW-1185">Reference proteome</keyword>
<dbReference type="EMBL" id="BAABBE010000011">
    <property type="protein sequence ID" value="GAA3651518.1"/>
    <property type="molecule type" value="Genomic_DNA"/>
</dbReference>